<dbReference type="PROSITE" id="PS50887">
    <property type="entry name" value="GGDEF"/>
    <property type="match status" value="1"/>
</dbReference>
<dbReference type="GO" id="GO:0006355">
    <property type="term" value="P:regulation of DNA-templated transcription"/>
    <property type="evidence" value="ECO:0007669"/>
    <property type="project" value="InterPro"/>
</dbReference>
<dbReference type="SMART" id="SM00267">
    <property type="entry name" value="GGDEF"/>
    <property type="match status" value="1"/>
</dbReference>
<organism evidence="6 7">
    <name type="scientific">Bradyrhizobium nitroreducens</name>
    <dbReference type="NCBI Taxonomy" id="709803"/>
    <lineage>
        <taxon>Bacteria</taxon>
        <taxon>Pseudomonadati</taxon>
        <taxon>Pseudomonadota</taxon>
        <taxon>Alphaproteobacteria</taxon>
        <taxon>Hyphomicrobiales</taxon>
        <taxon>Nitrobacteraceae</taxon>
        <taxon>Bradyrhizobium</taxon>
    </lineage>
</organism>
<dbReference type="EC" id="2.7.7.65" evidence="1"/>
<dbReference type="PROSITE" id="PS50112">
    <property type="entry name" value="PAS"/>
    <property type="match status" value="1"/>
</dbReference>
<dbReference type="InterPro" id="IPR000700">
    <property type="entry name" value="PAS-assoc_C"/>
</dbReference>
<dbReference type="SUPFAM" id="SSF55073">
    <property type="entry name" value="Nucleotide cyclase"/>
    <property type="match status" value="1"/>
</dbReference>
<dbReference type="RefSeq" id="WP_100176563.1">
    <property type="nucleotide sequence ID" value="NZ_LFJC01000003.1"/>
</dbReference>
<dbReference type="Pfam" id="PF00990">
    <property type="entry name" value="GGDEF"/>
    <property type="match status" value="1"/>
</dbReference>
<dbReference type="SUPFAM" id="SSF55785">
    <property type="entry name" value="PYP-like sensor domain (PAS domain)"/>
    <property type="match status" value="1"/>
</dbReference>
<comment type="caution">
    <text evidence="6">The sequence shown here is derived from an EMBL/GenBank/DDBJ whole genome shotgun (WGS) entry which is preliminary data.</text>
</comment>
<dbReference type="InterPro" id="IPR050469">
    <property type="entry name" value="Diguanylate_Cyclase"/>
</dbReference>
<dbReference type="FunFam" id="3.30.70.270:FF:000001">
    <property type="entry name" value="Diguanylate cyclase domain protein"/>
    <property type="match status" value="1"/>
</dbReference>
<dbReference type="PROSITE" id="PS50113">
    <property type="entry name" value="PAC"/>
    <property type="match status" value="1"/>
</dbReference>
<dbReference type="InterPro" id="IPR013767">
    <property type="entry name" value="PAS_fold"/>
</dbReference>
<dbReference type="InterPro" id="IPR000014">
    <property type="entry name" value="PAS"/>
</dbReference>
<proteinExistence type="predicted"/>
<feature type="domain" description="PAC" evidence="4">
    <location>
        <begin position="108"/>
        <end position="161"/>
    </location>
</feature>
<dbReference type="InterPro" id="IPR035965">
    <property type="entry name" value="PAS-like_dom_sf"/>
</dbReference>
<dbReference type="InterPro" id="IPR000160">
    <property type="entry name" value="GGDEF_dom"/>
</dbReference>
<dbReference type="AlphaFoldDB" id="A0A2M6U9T4"/>
<evidence type="ECO:0000256" key="1">
    <source>
        <dbReference type="ARBA" id="ARBA00012528"/>
    </source>
</evidence>
<dbReference type="Proteomes" id="UP000228930">
    <property type="component" value="Unassembled WGS sequence"/>
</dbReference>
<dbReference type="Pfam" id="PF00989">
    <property type="entry name" value="PAS"/>
    <property type="match status" value="1"/>
</dbReference>
<reference evidence="6 7" key="1">
    <citation type="submission" date="2015-06" db="EMBL/GenBank/DDBJ databases">
        <title>Comparative genome analysis of nirS-carrying Bradyrhizobium sp. strains.</title>
        <authorList>
            <person name="Ishii S."/>
            <person name="Jang J."/>
            <person name="Nishizawa T."/>
            <person name="Senoo K."/>
        </authorList>
    </citation>
    <scope>NUCLEOTIDE SEQUENCE [LARGE SCALE GENOMIC DNA]</scope>
    <source>
        <strain evidence="6 7">TSA1</strain>
    </source>
</reference>
<evidence type="ECO:0000256" key="2">
    <source>
        <dbReference type="ARBA" id="ARBA00034247"/>
    </source>
</evidence>
<feature type="domain" description="GGDEF" evidence="5">
    <location>
        <begin position="193"/>
        <end position="331"/>
    </location>
</feature>
<dbReference type="NCBIfam" id="TIGR00229">
    <property type="entry name" value="sensory_box"/>
    <property type="match status" value="1"/>
</dbReference>
<dbReference type="Gene3D" id="3.30.70.270">
    <property type="match status" value="1"/>
</dbReference>
<dbReference type="GO" id="GO:0043709">
    <property type="term" value="P:cell adhesion involved in single-species biofilm formation"/>
    <property type="evidence" value="ECO:0007669"/>
    <property type="project" value="TreeGrafter"/>
</dbReference>
<evidence type="ECO:0000259" key="3">
    <source>
        <dbReference type="PROSITE" id="PS50112"/>
    </source>
</evidence>
<dbReference type="GO" id="GO:1902201">
    <property type="term" value="P:negative regulation of bacterial-type flagellum-dependent cell motility"/>
    <property type="evidence" value="ECO:0007669"/>
    <property type="project" value="TreeGrafter"/>
</dbReference>
<evidence type="ECO:0000259" key="5">
    <source>
        <dbReference type="PROSITE" id="PS50887"/>
    </source>
</evidence>
<sequence>MAKPGRISSRAPGKTVDVADSYAVRLMQHLVVPTFVIDPKRRVVIWNRACERLTGLAASEVIGTNRHWQGFYETRRPCLADLVALDRPERLPEFYSEYAARGHNGLGFSAENWCTMPKLGNQLYLAIDAGPIHDEAGHLIAVVETLRDLTDQKRAEMALKELATKDGLTSLSNRRSFDQMLASEWARAHRTQRPLALLFVDVDHFKLFNDHHGHQIGDECLRAIASVVSRHAVRPLDLASRYGGEEFALILPDMDCDSACVIAEEIRSAVMALQIVHGAAGAGDHVTLSVGVASHIPGAVDGGPDRLLGAADEALYVAKRLGRNQVICAERVLAEFAALGRQAKQVPGPLRRKSA</sequence>
<dbReference type="Gene3D" id="3.30.450.20">
    <property type="entry name" value="PAS domain"/>
    <property type="match status" value="1"/>
</dbReference>
<dbReference type="InterPro" id="IPR043128">
    <property type="entry name" value="Rev_trsase/Diguanyl_cyclase"/>
</dbReference>
<evidence type="ECO:0000313" key="7">
    <source>
        <dbReference type="Proteomes" id="UP000228930"/>
    </source>
</evidence>
<dbReference type="PANTHER" id="PTHR45138:SF9">
    <property type="entry name" value="DIGUANYLATE CYCLASE DGCM-RELATED"/>
    <property type="match status" value="1"/>
</dbReference>
<evidence type="ECO:0000313" key="6">
    <source>
        <dbReference type="EMBL" id="PIT01339.1"/>
    </source>
</evidence>
<comment type="catalytic activity">
    <reaction evidence="2">
        <text>2 GTP = 3',3'-c-di-GMP + 2 diphosphate</text>
        <dbReference type="Rhea" id="RHEA:24898"/>
        <dbReference type="ChEBI" id="CHEBI:33019"/>
        <dbReference type="ChEBI" id="CHEBI:37565"/>
        <dbReference type="ChEBI" id="CHEBI:58805"/>
        <dbReference type="EC" id="2.7.7.65"/>
    </reaction>
</comment>
<protein>
    <recommendedName>
        <fullName evidence="1">diguanylate cyclase</fullName>
        <ecNumber evidence="1">2.7.7.65</ecNumber>
    </recommendedName>
</protein>
<dbReference type="CDD" id="cd01949">
    <property type="entry name" value="GGDEF"/>
    <property type="match status" value="1"/>
</dbReference>
<evidence type="ECO:0000259" key="4">
    <source>
        <dbReference type="PROSITE" id="PS50113"/>
    </source>
</evidence>
<dbReference type="GO" id="GO:0005886">
    <property type="term" value="C:plasma membrane"/>
    <property type="evidence" value="ECO:0007669"/>
    <property type="project" value="TreeGrafter"/>
</dbReference>
<dbReference type="InterPro" id="IPR029787">
    <property type="entry name" value="Nucleotide_cyclase"/>
</dbReference>
<keyword evidence="7" id="KW-1185">Reference proteome</keyword>
<dbReference type="PANTHER" id="PTHR45138">
    <property type="entry name" value="REGULATORY COMPONENTS OF SENSORY TRANSDUCTION SYSTEM"/>
    <property type="match status" value="1"/>
</dbReference>
<gene>
    <name evidence="6" type="ORF">TSA1_11635</name>
</gene>
<dbReference type="GO" id="GO:0052621">
    <property type="term" value="F:diguanylate cyclase activity"/>
    <property type="evidence" value="ECO:0007669"/>
    <property type="project" value="UniProtKB-EC"/>
</dbReference>
<accession>A0A2M6U9T4</accession>
<dbReference type="CDD" id="cd00130">
    <property type="entry name" value="PAS"/>
    <property type="match status" value="1"/>
</dbReference>
<feature type="domain" description="PAS" evidence="3">
    <location>
        <begin position="19"/>
        <end position="77"/>
    </location>
</feature>
<dbReference type="EMBL" id="LFJC01000003">
    <property type="protein sequence ID" value="PIT01339.1"/>
    <property type="molecule type" value="Genomic_DNA"/>
</dbReference>
<name>A0A2M6U9T4_9BRAD</name>
<dbReference type="NCBIfam" id="TIGR00254">
    <property type="entry name" value="GGDEF"/>
    <property type="match status" value="1"/>
</dbReference>